<dbReference type="RefSeq" id="WP_245375325.1">
    <property type="nucleotide sequence ID" value="NZ_JAGGLB010000003.1"/>
</dbReference>
<dbReference type="Pfam" id="PF13442">
    <property type="entry name" value="Cytochrome_CBB3"/>
    <property type="match status" value="1"/>
</dbReference>
<evidence type="ECO:0000259" key="8">
    <source>
        <dbReference type="PROSITE" id="PS51007"/>
    </source>
</evidence>
<dbReference type="InterPro" id="IPR051811">
    <property type="entry name" value="Cytochrome_c550/c551-like"/>
</dbReference>
<evidence type="ECO:0000256" key="5">
    <source>
        <dbReference type="ARBA" id="ARBA00023004"/>
    </source>
</evidence>
<feature type="domain" description="Cytochrome c" evidence="8">
    <location>
        <begin position="36"/>
        <end position="111"/>
    </location>
</feature>
<keyword evidence="3 6" id="KW-0479">Metal-binding</keyword>
<evidence type="ECO:0000256" key="1">
    <source>
        <dbReference type="ARBA" id="ARBA00022448"/>
    </source>
</evidence>
<feature type="chain" id="PRO_5045245628" evidence="7">
    <location>
        <begin position="22"/>
        <end position="111"/>
    </location>
</feature>
<accession>A0ABS4IQE8</accession>
<keyword evidence="5 6" id="KW-0408">Iron</keyword>
<sequence>MKEKGFLLIMMLISLALTACSRETDDSAIHSNYTAPEDASVMTLYKKQCLSCHAVDLRGRVGPNLQKVGARLNEQQLVEFVQNGARGMPAFKKILTSGEIESLAQWLATNK</sequence>
<gene>
    <name evidence="9" type="ORF">J2Z66_001390</name>
</gene>
<reference evidence="9 10" key="1">
    <citation type="submission" date="2021-03" db="EMBL/GenBank/DDBJ databases">
        <title>Genomic Encyclopedia of Type Strains, Phase IV (KMG-IV): sequencing the most valuable type-strain genomes for metagenomic binning, comparative biology and taxonomic classification.</title>
        <authorList>
            <person name="Goeker M."/>
        </authorList>
    </citation>
    <scope>NUCLEOTIDE SEQUENCE [LARGE SCALE GENOMIC DNA]</scope>
    <source>
        <strain evidence="9 10">DSM 26048</strain>
    </source>
</reference>
<dbReference type="EMBL" id="JAGGLB010000003">
    <property type="protein sequence ID" value="MBP1989792.1"/>
    <property type="molecule type" value="Genomic_DNA"/>
</dbReference>
<organism evidence="9 10">
    <name type="scientific">Paenibacillus eucommiae</name>
    <dbReference type="NCBI Taxonomy" id="1355755"/>
    <lineage>
        <taxon>Bacteria</taxon>
        <taxon>Bacillati</taxon>
        <taxon>Bacillota</taxon>
        <taxon>Bacilli</taxon>
        <taxon>Bacillales</taxon>
        <taxon>Paenibacillaceae</taxon>
        <taxon>Paenibacillus</taxon>
    </lineage>
</organism>
<dbReference type="PROSITE" id="PS51007">
    <property type="entry name" value="CYTC"/>
    <property type="match status" value="1"/>
</dbReference>
<dbReference type="PANTHER" id="PTHR37823:SF4">
    <property type="entry name" value="MENAQUINOL-CYTOCHROME C REDUCTASE CYTOCHROME B_C SUBUNIT"/>
    <property type="match status" value="1"/>
</dbReference>
<evidence type="ECO:0000256" key="6">
    <source>
        <dbReference type="PROSITE-ProRule" id="PRU00433"/>
    </source>
</evidence>
<evidence type="ECO:0000256" key="3">
    <source>
        <dbReference type="ARBA" id="ARBA00022723"/>
    </source>
</evidence>
<evidence type="ECO:0000313" key="10">
    <source>
        <dbReference type="Proteomes" id="UP001519287"/>
    </source>
</evidence>
<evidence type="ECO:0000256" key="7">
    <source>
        <dbReference type="SAM" id="SignalP"/>
    </source>
</evidence>
<proteinExistence type="predicted"/>
<feature type="signal peptide" evidence="7">
    <location>
        <begin position="1"/>
        <end position="21"/>
    </location>
</feature>
<keyword evidence="2 6" id="KW-0349">Heme</keyword>
<name>A0ABS4IQE8_9BACL</name>
<keyword evidence="10" id="KW-1185">Reference proteome</keyword>
<dbReference type="PROSITE" id="PS51257">
    <property type="entry name" value="PROKAR_LIPOPROTEIN"/>
    <property type="match status" value="1"/>
</dbReference>
<dbReference type="PANTHER" id="PTHR37823">
    <property type="entry name" value="CYTOCHROME C-553-LIKE"/>
    <property type="match status" value="1"/>
</dbReference>
<keyword evidence="4" id="KW-0249">Electron transport</keyword>
<evidence type="ECO:0000313" key="9">
    <source>
        <dbReference type="EMBL" id="MBP1989792.1"/>
    </source>
</evidence>
<dbReference type="InterPro" id="IPR009056">
    <property type="entry name" value="Cyt_c-like_dom"/>
</dbReference>
<keyword evidence="1" id="KW-0813">Transport</keyword>
<comment type="caution">
    <text evidence="9">The sequence shown here is derived from an EMBL/GenBank/DDBJ whole genome shotgun (WGS) entry which is preliminary data.</text>
</comment>
<dbReference type="InterPro" id="IPR036909">
    <property type="entry name" value="Cyt_c-like_dom_sf"/>
</dbReference>
<evidence type="ECO:0000256" key="2">
    <source>
        <dbReference type="ARBA" id="ARBA00022617"/>
    </source>
</evidence>
<dbReference type="SUPFAM" id="SSF46626">
    <property type="entry name" value="Cytochrome c"/>
    <property type="match status" value="1"/>
</dbReference>
<dbReference type="Gene3D" id="1.10.760.10">
    <property type="entry name" value="Cytochrome c-like domain"/>
    <property type="match status" value="1"/>
</dbReference>
<dbReference type="Proteomes" id="UP001519287">
    <property type="component" value="Unassembled WGS sequence"/>
</dbReference>
<protein>
    <submittedName>
        <fullName evidence="9">Cytochrome c551</fullName>
    </submittedName>
</protein>
<evidence type="ECO:0000256" key="4">
    <source>
        <dbReference type="ARBA" id="ARBA00022982"/>
    </source>
</evidence>
<keyword evidence="7" id="KW-0732">Signal</keyword>